<dbReference type="Pfam" id="PF03137">
    <property type="entry name" value="OATP"/>
    <property type="match status" value="1"/>
</dbReference>
<keyword evidence="10" id="KW-1185">Reference proteome</keyword>
<evidence type="ECO:0000256" key="5">
    <source>
        <dbReference type="ARBA" id="ARBA00022989"/>
    </source>
</evidence>
<feature type="transmembrane region" description="Helical" evidence="8">
    <location>
        <begin position="639"/>
        <end position="661"/>
    </location>
</feature>
<dbReference type="GO" id="GO:0043252">
    <property type="term" value="P:sodium-independent organic anion transport"/>
    <property type="evidence" value="ECO:0007669"/>
    <property type="project" value="TreeGrafter"/>
</dbReference>
<dbReference type="PANTHER" id="PTHR11388">
    <property type="entry name" value="ORGANIC ANION TRANSPORTER"/>
    <property type="match status" value="1"/>
</dbReference>
<feature type="transmembrane region" description="Helical" evidence="8">
    <location>
        <begin position="456"/>
        <end position="477"/>
    </location>
</feature>
<keyword evidence="7" id="KW-1015">Disulfide bond</keyword>
<feature type="domain" description="Kazal-like" evidence="9">
    <location>
        <begin position="526"/>
        <end position="581"/>
    </location>
</feature>
<feature type="transmembrane region" description="Helical" evidence="8">
    <location>
        <begin position="283"/>
        <end position="309"/>
    </location>
</feature>
<dbReference type="PROSITE" id="PS51465">
    <property type="entry name" value="KAZAL_2"/>
    <property type="match status" value="1"/>
</dbReference>
<dbReference type="NCBIfam" id="TIGR00805">
    <property type="entry name" value="oat"/>
    <property type="match status" value="1"/>
</dbReference>
<keyword evidence="5 8" id="KW-1133">Transmembrane helix</keyword>
<dbReference type="Gene3D" id="1.20.1250.20">
    <property type="entry name" value="MFS general substrate transporter like domains"/>
    <property type="match status" value="1"/>
</dbReference>
<dbReference type="InterPro" id="IPR004156">
    <property type="entry name" value="OATP"/>
</dbReference>
<dbReference type="CDD" id="cd17336">
    <property type="entry name" value="MFS_SLCO_OATP"/>
    <property type="match status" value="1"/>
</dbReference>
<feature type="transmembrane region" description="Helical" evidence="8">
    <location>
        <begin position="599"/>
        <end position="627"/>
    </location>
</feature>
<dbReference type="InterPro" id="IPR036259">
    <property type="entry name" value="MFS_trans_sf"/>
</dbReference>
<feature type="transmembrane region" description="Helical" evidence="8">
    <location>
        <begin position="489"/>
        <end position="508"/>
    </location>
</feature>
<keyword evidence="3" id="KW-1003">Cell membrane</keyword>
<accession>A0AAF3J5I7</accession>
<keyword evidence="8" id="KW-0813">Transport</keyword>
<feature type="transmembrane region" description="Helical" evidence="8">
    <location>
        <begin position="329"/>
        <end position="350"/>
    </location>
</feature>
<evidence type="ECO:0000256" key="1">
    <source>
        <dbReference type="ARBA" id="ARBA00004651"/>
    </source>
</evidence>
<sequence>MYIISAVQNIERQFQITSKLSGILVSANDIGYIPTVIFISYFGSKGNRARWIGLGTVMMAITYWSIASPNFLFPVVVQQANTSDILAQLQPSAEALLPNASLATLLAYPLIKDRLPVDMIKNLMLVDANDTSISTMAPISKNMIIVSNMTKDSAYYTYSIEPKLMQTILTTGKAVLDKEESVDKLIDLLREFVQNQNNSTNLKDDLKKIRRSAIAPFAVCGNLINKLRLHLWDLRCMESSSSFEPYSIMFMSLFFLGVGRTMPWSLGIPLLDDNVKAKNSPLLFGGMSFIRILGPICGFLIGSVCNKFYYTLKPPFGLSPADPTWIGAWWIGFIFIGCITIIPSLMILFFPNPKLSNEDKETGKRELNFFDKHKNDDADKTNMEKFKTLSKESLLRKVIGQAEGFLKEYKEVLGTKIYRGAVVGRICDILAFKGYMTFLPKYLENHFGIPQYMVHRYMAMFGVFGFACGTMAGGLVVKKLKFSGQQAALWVLIMSSLNTGIFFSKSFIACESTVAKVGLARSANAYNFTQKCNANCGCEGAKLYPVCDIDGNAFYSPCHAGCREAKINKHNANDAEFTSCECAVDGLVSKNLCKDECKFATAIFFATVIIGAFIAGTGVVPSLLILLRSVPPSTRSISLGLQGFMVSLFGTLPSPFLWGVIIDSTCLVWEYACNGGHGACSLYNSTEMRTRMHFTYTGIRTIALFTDLYVYINSKDLKIMDDEEKESEVEEAVRRGSVRLRDFKEQ</sequence>
<reference evidence="11" key="1">
    <citation type="submission" date="2024-02" db="UniProtKB">
        <authorList>
            <consortium name="WormBaseParasite"/>
        </authorList>
    </citation>
    <scope>IDENTIFICATION</scope>
</reference>
<feature type="transmembrane region" description="Helical" evidence="8">
    <location>
        <begin position="49"/>
        <end position="66"/>
    </location>
</feature>
<evidence type="ECO:0000256" key="2">
    <source>
        <dbReference type="ARBA" id="ARBA00009657"/>
    </source>
</evidence>
<dbReference type="WBParaSite" id="MBELARI_LOCUS17525">
    <property type="protein sequence ID" value="MBELARI_LOCUS17525"/>
    <property type="gene ID" value="MBELARI_LOCUS17525"/>
</dbReference>
<dbReference type="AlphaFoldDB" id="A0AAF3J5I7"/>
<dbReference type="SUPFAM" id="SSF103473">
    <property type="entry name" value="MFS general substrate transporter"/>
    <property type="match status" value="1"/>
</dbReference>
<protein>
    <recommendedName>
        <fullName evidence="8">Solute carrier organic anion transporter family member</fullName>
    </recommendedName>
</protein>
<evidence type="ECO:0000313" key="11">
    <source>
        <dbReference type="WBParaSite" id="MBELARI_LOCUS17525"/>
    </source>
</evidence>
<dbReference type="GO" id="GO:0016323">
    <property type="term" value="C:basolateral plasma membrane"/>
    <property type="evidence" value="ECO:0007669"/>
    <property type="project" value="TreeGrafter"/>
</dbReference>
<comment type="similarity">
    <text evidence="2 8">Belongs to the organo anion transporter (TC 2.A.60) family.</text>
</comment>
<feature type="transmembrane region" description="Helical" evidence="8">
    <location>
        <begin position="20"/>
        <end position="42"/>
    </location>
</feature>
<name>A0AAF3J5I7_9BILA</name>
<keyword evidence="4 8" id="KW-0812">Transmembrane</keyword>
<evidence type="ECO:0000256" key="7">
    <source>
        <dbReference type="ARBA" id="ARBA00023157"/>
    </source>
</evidence>
<keyword evidence="8" id="KW-0406">Ion transport</keyword>
<comment type="subcellular location">
    <subcellularLocation>
        <location evidence="1 8">Cell membrane</location>
        <topology evidence="1 8">Multi-pass membrane protein</topology>
    </subcellularLocation>
</comment>
<evidence type="ECO:0000256" key="3">
    <source>
        <dbReference type="ARBA" id="ARBA00022475"/>
    </source>
</evidence>
<comment type="caution">
    <text evidence="8">Lacks conserved residue(s) required for the propagation of feature annotation.</text>
</comment>
<dbReference type="PANTHER" id="PTHR11388:SF76">
    <property type="entry name" value="SOLUTE CARRIER ORGANIC ANION TRANSPORTER FAMILY MEMBER"/>
    <property type="match status" value="1"/>
</dbReference>
<evidence type="ECO:0000259" key="9">
    <source>
        <dbReference type="PROSITE" id="PS51465"/>
    </source>
</evidence>
<evidence type="ECO:0000256" key="4">
    <source>
        <dbReference type="ARBA" id="ARBA00022692"/>
    </source>
</evidence>
<evidence type="ECO:0000256" key="8">
    <source>
        <dbReference type="RuleBase" id="RU362056"/>
    </source>
</evidence>
<evidence type="ECO:0000256" key="6">
    <source>
        <dbReference type="ARBA" id="ARBA00023136"/>
    </source>
</evidence>
<keyword evidence="6 8" id="KW-0472">Membrane</keyword>
<dbReference type="InterPro" id="IPR002350">
    <property type="entry name" value="Kazal_dom"/>
</dbReference>
<dbReference type="Proteomes" id="UP000887575">
    <property type="component" value="Unassembled WGS sequence"/>
</dbReference>
<dbReference type="GO" id="GO:0006811">
    <property type="term" value="P:monoatomic ion transport"/>
    <property type="evidence" value="ECO:0007669"/>
    <property type="project" value="UniProtKB-KW"/>
</dbReference>
<dbReference type="GO" id="GO:0015347">
    <property type="term" value="F:sodium-independent organic anion transmembrane transporter activity"/>
    <property type="evidence" value="ECO:0007669"/>
    <property type="project" value="TreeGrafter"/>
</dbReference>
<proteinExistence type="inferred from homology"/>
<organism evidence="10 11">
    <name type="scientific">Mesorhabditis belari</name>
    <dbReference type="NCBI Taxonomy" id="2138241"/>
    <lineage>
        <taxon>Eukaryota</taxon>
        <taxon>Metazoa</taxon>
        <taxon>Ecdysozoa</taxon>
        <taxon>Nematoda</taxon>
        <taxon>Chromadorea</taxon>
        <taxon>Rhabditida</taxon>
        <taxon>Rhabditina</taxon>
        <taxon>Rhabditomorpha</taxon>
        <taxon>Rhabditoidea</taxon>
        <taxon>Rhabditidae</taxon>
        <taxon>Mesorhabditinae</taxon>
        <taxon>Mesorhabditis</taxon>
    </lineage>
</organism>
<evidence type="ECO:0000313" key="10">
    <source>
        <dbReference type="Proteomes" id="UP000887575"/>
    </source>
</evidence>